<dbReference type="PANTHER" id="PTHR24388:SF104">
    <property type="entry name" value="AT-RICH BINDING PROTEIN-RELATED"/>
    <property type="match status" value="1"/>
</dbReference>
<dbReference type="InterPro" id="IPR050527">
    <property type="entry name" value="Snail/Krueppel_Znf"/>
</dbReference>
<dbReference type="AlphaFoldDB" id="A0A2V3IRE0"/>
<evidence type="ECO:0000256" key="5">
    <source>
        <dbReference type="ARBA" id="ARBA00023242"/>
    </source>
</evidence>
<name>A0A2V3IRE0_9FLOR</name>
<feature type="domain" description="C2H2-type" evidence="8">
    <location>
        <begin position="17"/>
        <end position="47"/>
    </location>
</feature>
<keyword evidence="4" id="KW-0862">Zinc</keyword>
<dbReference type="GO" id="GO:0000981">
    <property type="term" value="F:DNA-binding transcription factor activity, RNA polymerase II-specific"/>
    <property type="evidence" value="ECO:0007669"/>
    <property type="project" value="TreeGrafter"/>
</dbReference>
<keyword evidence="10" id="KW-1185">Reference proteome</keyword>
<evidence type="ECO:0000313" key="10">
    <source>
        <dbReference type="Proteomes" id="UP000247409"/>
    </source>
</evidence>
<gene>
    <name evidence="9" type="ORF">BWQ96_05543</name>
</gene>
<evidence type="ECO:0000256" key="1">
    <source>
        <dbReference type="ARBA" id="ARBA00022723"/>
    </source>
</evidence>
<accession>A0A2V3IRE0</accession>
<dbReference type="EMBL" id="NBIV01000083">
    <property type="protein sequence ID" value="PXF44686.1"/>
    <property type="molecule type" value="Genomic_DNA"/>
</dbReference>
<evidence type="ECO:0000313" key="9">
    <source>
        <dbReference type="EMBL" id="PXF44686.1"/>
    </source>
</evidence>
<dbReference type="Gene3D" id="3.30.160.60">
    <property type="entry name" value="Classic Zinc Finger"/>
    <property type="match status" value="4"/>
</dbReference>
<dbReference type="STRING" id="448386.A0A2V3IRE0"/>
<feature type="domain" description="C2H2-type" evidence="8">
    <location>
        <begin position="106"/>
        <end position="129"/>
    </location>
</feature>
<keyword evidence="3 6" id="KW-0863">Zinc-finger</keyword>
<feature type="region of interest" description="Disordered" evidence="7">
    <location>
        <begin position="163"/>
        <end position="242"/>
    </location>
</feature>
<sequence length="242" mass="26921">MPQISSDSKEVNKPKPFRCTIEGCEATFGQKGSLTRHVKSRHEKLRPHTCEQCQKSFSALWTLRVHRRNVHLKSKPHKCHLCDKSFGELFNKSKHIAIVHEGKRPFSCPICSRAFGYKGDMRKHVMELHEQTGRPYQCMVPSCGVKFARKRYLRRHENLSHKGGAALANRSSVEHDERERTTSSGAATPPPLFLGRAASAPGVGGLNGSDNRTTAAIAASSGLTTRSAHQRQPASILTPSRY</sequence>
<evidence type="ECO:0000256" key="4">
    <source>
        <dbReference type="ARBA" id="ARBA00022833"/>
    </source>
</evidence>
<feature type="compositionally biased region" description="Polar residues" evidence="7">
    <location>
        <begin position="221"/>
        <end position="242"/>
    </location>
</feature>
<proteinExistence type="predicted"/>
<keyword evidence="5" id="KW-0539">Nucleus</keyword>
<feature type="domain" description="C2H2-type" evidence="8">
    <location>
        <begin position="77"/>
        <end position="105"/>
    </location>
</feature>
<keyword evidence="1" id="KW-0479">Metal-binding</keyword>
<dbReference type="SUPFAM" id="SSF57667">
    <property type="entry name" value="beta-beta-alpha zinc fingers"/>
    <property type="match status" value="4"/>
</dbReference>
<dbReference type="FunFam" id="3.30.160.60:FF:000100">
    <property type="entry name" value="Zinc finger 45-like"/>
    <property type="match status" value="1"/>
</dbReference>
<reference evidence="9 10" key="1">
    <citation type="journal article" date="2018" name="Mol. Biol. Evol.">
        <title>Analysis of the draft genome of the red seaweed Gracilariopsis chorda provides insights into genome size evolution in Rhodophyta.</title>
        <authorList>
            <person name="Lee J."/>
            <person name="Yang E.C."/>
            <person name="Graf L."/>
            <person name="Yang J.H."/>
            <person name="Qiu H."/>
            <person name="Zel Zion U."/>
            <person name="Chan C.X."/>
            <person name="Stephens T.G."/>
            <person name="Weber A.P.M."/>
            <person name="Boo G.H."/>
            <person name="Boo S.M."/>
            <person name="Kim K.M."/>
            <person name="Shin Y."/>
            <person name="Jung M."/>
            <person name="Lee S.J."/>
            <person name="Yim H.S."/>
            <person name="Lee J.H."/>
            <person name="Bhattacharya D."/>
            <person name="Yoon H.S."/>
        </authorList>
    </citation>
    <scope>NUCLEOTIDE SEQUENCE [LARGE SCALE GENOMIC DNA]</scope>
    <source>
        <strain evidence="9 10">SKKU-2015</strain>
        <tissue evidence="9">Whole body</tissue>
    </source>
</reference>
<keyword evidence="2" id="KW-0677">Repeat</keyword>
<feature type="domain" description="C2H2-type" evidence="8">
    <location>
        <begin position="48"/>
        <end position="76"/>
    </location>
</feature>
<dbReference type="PROSITE" id="PS00028">
    <property type="entry name" value="ZINC_FINGER_C2H2_1"/>
    <property type="match status" value="5"/>
</dbReference>
<dbReference type="GO" id="GO:0008270">
    <property type="term" value="F:zinc ion binding"/>
    <property type="evidence" value="ECO:0007669"/>
    <property type="project" value="UniProtKB-KW"/>
</dbReference>
<dbReference type="OrthoDB" id="5693at2759"/>
<dbReference type="SMART" id="SM00355">
    <property type="entry name" value="ZnF_C2H2"/>
    <property type="match status" value="5"/>
</dbReference>
<evidence type="ECO:0000256" key="3">
    <source>
        <dbReference type="ARBA" id="ARBA00022771"/>
    </source>
</evidence>
<evidence type="ECO:0000256" key="6">
    <source>
        <dbReference type="PROSITE-ProRule" id="PRU00042"/>
    </source>
</evidence>
<protein>
    <recommendedName>
        <fullName evidence="8">C2H2-type domain-containing protein</fullName>
    </recommendedName>
</protein>
<feature type="domain" description="C2H2-type" evidence="8">
    <location>
        <begin position="136"/>
        <end position="166"/>
    </location>
</feature>
<dbReference type="Pfam" id="PF00096">
    <property type="entry name" value="zf-C2H2"/>
    <property type="match status" value="3"/>
</dbReference>
<dbReference type="InterPro" id="IPR036236">
    <property type="entry name" value="Znf_C2H2_sf"/>
</dbReference>
<evidence type="ECO:0000256" key="7">
    <source>
        <dbReference type="SAM" id="MobiDB-lite"/>
    </source>
</evidence>
<dbReference type="InterPro" id="IPR013087">
    <property type="entry name" value="Znf_C2H2_type"/>
</dbReference>
<evidence type="ECO:0000259" key="8">
    <source>
        <dbReference type="PROSITE" id="PS50157"/>
    </source>
</evidence>
<dbReference type="Proteomes" id="UP000247409">
    <property type="component" value="Unassembled WGS sequence"/>
</dbReference>
<organism evidence="9 10">
    <name type="scientific">Gracilariopsis chorda</name>
    <dbReference type="NCBI Taxonomy" id="448386"/>
    <lineage>
        <taxon>Eukaryota</taxon>
        <taxon>Rhodophyta</taxon>
        <taxon>Florideophyceae</taxon>
        <taxon>Rhodymeniophycidae</taxon>
        <taxon>Gracilariales</taxon>
        <taxon>Gracilariaceae</taxon>
        <taxon>Gracilariopsis</taxon>
    </lineage>
</organism>
<feature type="compositionally biased region" description="Basic and acidic residues" evidence="7">
    <location>
        <begin position="172"/>
        <end position="181"/>
    </location>
</feature>
<comment type="caution">
    <text evidence="9">The sequence shown here is derived from an EMBL/GenBank/DDBJ whole genome shotgun (WGS) entry which is preliminary data.</text>
</comment>
<dbReference type="PROSITE" id="PS50157">
    <property type="entry name" value="ZINC_FINGER_C2H2_2"/>
    <property type="match status" value="5"/>
</dbReference>
<evidence type="ECO:0000256" key="2">
    <source>
        <dbReference type="ARBA" id="ARBA00022737"/>
    </source>
</evidence>
<dbReference type="PANTHER" id="PTHR24388">
    <property type="entry name" value="ZINC FINGER PROTEIN"/>
    <property type="match status" value="1"/>
</dbReference>
<dbReference type="GO" id="GO:0000978">
    <property type="term" value="F:RNA polymerase II cis-regulatory region sequence-specific DNA binding"/>
    <property type="evidence" value="ECO:0007669"/>
    <property type="project" value="TreeGrafter"/>
</dbReference>